<feature type="domain" description="HTH deoR-type" evidence="4">
    <location>
        <begin position="3"/>
        <end position="58"/>
    </location>
</feature>
<name>A0A1M7JSP7_9FIRM</name>
<dbReference type="PROSITE" id="PS00894">
    <property type="entry name" value="HTH_DEOR_1"/>
    <property type="match status" value="1"/>
</dbReference>
<accession>A0A1M7JSP7</accession>
<dbReference type="InterPro" id="IPR037171">
    <property type="entry name" value="NagB/RpiA_transferase-like"/>
</dbReference>
<dbReference type="InterPro" id="IPR036390">
    <property type="entry name" value="WH_DNA-bd_sf"/>
</dbReference>
<dbReference type="GO" id="GO:0003700">
    <property type="term" value="F:DNA-binding transcription factor activity"/>
    <property type="evidence" value="ECO:0007669"/>
    <property type="project" value="InterPro"/>
</dbReference>
<protein>
    <submittedName>
        <fullName evidence="5">Transcriptional regulator, DeoR family</fullName>
    </submittedName>
</protein>
<dbReference type="InterPro" id="IPR001034">
    <property type="entry name" value="DeoR_HTH"/>
</dbReference>
<dbReference type="Proteomes" id="UP000184038">
    <property type="component" value="Unassembled WGS sequence"/>
</dbReference>
<evidence type="ECO:0000313" key="6">
    <source>
        <dbReference type="Proteomes" id="UP000184038"/>
    </source>
</evidence>
<dbReference type="STRING" id="1120996.SAMN02746066_02369"/>
<dbReference type="InterPro" id="IPR018356">
    <property type="entry name" value="Tscrpt_reg_HTH_DeoR_CS"/>
</dbReference>
<dbReference type="InterPro" id="IPR036388">
    <property type="entry name" value="WH-like_DNA-bd_sf"/>
</dbReference>
<dbReference type="InterPro" id="IPR050313">
    <property type="entry name" value="Carb_Metab_HTH_regulators"/>
</dbReference>
<keyword evidence="1" id="KW-0805">Transcription regulation</keyword>
<evidence type="ECO:0000259" key="4">
    <source>
        <dbReference type="PROSITE" id="PS51000"/>
    </source>
</evidence>
<dbReference type="RefSeq" id="WP_073287905.1">
    <property type="nucleotide sequence ID" value="NZ_FRCP01000012.1"/>
</dbReference>
<sequence length="249" mass="27634">MLTQERHNLILQVLQERKAVTVTELTKELDASESTIRRDLITLHEMGKVNKVHGGATVLEDITSFEADVETKSSLNIDEKNEIGRYAASLIKDDDFVYIDAGTTTLKLVDYITNKKAVYVTNGFAHAKKLVQKGCRAYVIGGELKLATEALVGAEGIHNLRKYNFTKGFLGTNGISINQGMTTPEIEEGLMKKEAVTRSYMTYILADHSKFGKVSSVTFASLDKVCIITDYAPDDKYKEVAIVKEVCKQ</sequence>
<dbReference type="OrthoDB" id="9797223at2"/>
<dbReference type="PANTHER" id="PTHR30363:SF56">
    <property type="entry name" value="TRANSCRIPTIONAL REGULATOR, DEOR FAMILY"/>
    <property type="match status" value="1"/>
</dbReference>
<reference evidence="5 6" key="1">
    <citation type="submission" date="2016-11" db="EMBL/GenBank/DDBJ databases">
        <authorList>
            <person name="Jaros S."/>
            <person name="Januszkiewicz K."/>
            <person name="Wedrychowicz H."/>
        </authorList>
    </citation>
    <scope>NUCLEOTIDE SEQUENCE [LARGE SCALE GENOMIC DNA]</scope>
    <source>
        <strain evidence="5 6">DSM 15930</strain>
    </source>
</reference>
<keyword evidence="2" id="KW-0238">DNA-binding</keyword>
<dbReference type="SMART" id="SM00420">
    <property type="entry name" value="HTH_DEOR"/>
    <property type="match status" value="1"/>
</dbReference>
<dbReference type="PRINTS" id="PR00037">
    <property type="entry name" value="HTHLACR"/>
</dbReference>
<dbReference type="Gene3D" id="3.40.50.1360">
    <property type="match status" value="1"/>
</dbReference>
<dbReference type="SMART" id="SM01134">
    <property type="entry name" value="DeoRC"/>
    <property type="match status" value="1"/>
</dbReference>
<evidence type="ECO:0000313" key="5">
    <source>
        <dbReference type="EMBL" id="SHM55577.1"/>
    </source>
</evidence>
<proteinExistence type="predicted"/>
<dbReference type="PROSITE" id="PS51000">
    <property type="entry name" value="HTH_DEOR_2"/>
    <property type="match status" value="1"/>
</dbReference>
<keyword evidence="6" id="KW-1185">Reference proteome</keyword>
<dbReference type="SUPFAM" id="SSF46785">
    <property type="entry name" value="Winged helix' DNA-binding domain"/>
    <property type="match status" value="1"/>
</dbReference>
<organism evidence="5 6">
    <name type="scientific">Anaerosporobacter mobilis DSM 15930</name>
    <dbReference type="NCBI Taxonomy" id="1120996"/>
    <lineage>
        <taxon>Bacteria</taxon>
        <taxon>Bacillati</taxon>
        <taxon>Bacillota</taxon>
        <taxon>Clostridia</taxon>
        <taxon>Lachnospirales</taxon>
        <taxon>Lachnospiraceae</taxon>
        <taxon>Anaerosporobacter</taxon>
    </lineage>
</organism>
<dbReference type="EMBL" id="FRCP01000012">
    <property type="protein sequence ID" value="SHM55577.1"/>
    <property type="molecule type" value="Genomic_DNA"/>
</dbReference>
<dbReference type="GO" id="GO:0003677">
    <property type="term" value="F:DNA binding"/>
    <property type="evidence" value="ECO:0007669"/>
    <property type="project" value="UniProtKB-KW"/>
</dbReference>
<dbReference type="InterPro" id="IPR014036">
    <property type="entry name" value="DeoR-like_C"/>
</dbReference>
<gene>
    <name evidence="5" type="ORF">SAMN02746066_02369</name>
</gene>
<dbReference type="Pfam" id="PF00455">
    <property type="entry name" value="DeoRC"/>
    <property type="match status" value="1"/>
</dbReference>
<evidence type="ECO:0000256" key="2">
    <source>
        <dbReference type="ARBA" id="ARBA00023125"/>
    </source>
</evidence>
<keyword evidence="3" id="KW-0804">Transcription</keyword>
<dbReference type="Pfam" id="PF08220">
    <property type="entry name" value="HTH_DeoR"/>
    <property type="match status" value="1"/>
</dbReference>
<dbReference type="AlphaFoldDB" id="A0A1M7JSP7"/>
<dbReference type="Gene3D" id="1.10.10.10">
    <property type="entry name" value="Winged helix-like DNA-binding domain superfamily/Winged helix DNA-binding domain"/>
    <property type="match status" value="1"/>
</dbReference>
<evidence type="ECO:0000256" key="3">
    <source>
        <dbReference type="ARBA" id="ARBA00023163"/>
    </source>
</evidence>
<dbReference type="PANTHER" id="PTHR30363">
    <property type="entry name" value="HTH-TYPE TRANSCRIPTIONAL REGULATOR SRLR-RELATED"/>
    <property type="match status" value="1"/>
</dbReference>
<dbReference type="SUPFAM" id="SSF100950">
    <property type="entry name" value="NagB/RpiA/CoA transferase-like"/>
    <property type="match status" value="1"/>
</dbReference>
<evidence type="ECO:0000256" key="1">
    <source>
        <dbReference type="ARBA" id="ARBA00023015"/>
    </source>
</evidence>